<evidence type="ECO:0000313" key="2">
    <source>
        <dbReference type="EMBL" id="KAA3157968.1"/>
    </source>
</evidence>
<comment type="caution">
    <text evidence="2">The sequence shown here is derived from an EMBL/GenBank/DDBJ whole genome shotgun (WGS) entry which is preliminary data.</text>
</comment>
<keyword evidence="1" id="KW-1133">Transmembrane helix</keyword>
<evidence type="ECO:0000313" key="3">
    <source>
        <dbReference type="Proteomes" id="UP000324870"/>
    </source>
</evidence>
<protein>
    <recommendedName>
        <fullName evidence="4">Spike protein/glycoprotein</fullName>
    </recommendedName>
</protein>
<keyword evidence="3" id="KW-1185">Reference proteome</keyword>
<proteinExistence type="predicted"/>
<evidence type="ECO:0000256" key="1">
    <source>
        <dbReference type="SAM" id="Phobius"/>
    </source>
</evidence>
<keyword evidence="1" id="KW-0812">Transmembrane</keyword>
<evidence type="ECO:0008006" key="4">
    <source>
        <dbReference type="Google" id="ProtNLM"/>
    </source>
</evidence>
<gene>
    <name evidence="2" type="ORF">F2A26_13155</name>
</gene>
<feature type="transmembrane region" description="Helical" evidence="1">
    <location>
        <begin position="57"/>
        <end position="76"/>
    </location>
</feature>
<dbReference type="EMBL" id="VVND01000027">
    <property type="protein sequence ID" value="KAA3157968.1"/>
    <property type="molecule type" value="Genomic_DNA"/>
</dbReference>
<name>A0ABQ6S0J8_9BACT</name>
<keyword evidence="1" id="KW-0472">Membrane</keyword>
<sequence>MGSDKTYIFDGGGTGGGLDIAALVSSMMSNKGMDPNLVAALMNGNNNRGSWGGDGCWWIWIILLFFCWGGNGFGFGGNGANGLPAQLNGDAGRELLMNAIQGNGTAITQLASSLNCSTQQIQSTLCNIQSTLGMSSQQIINAVQSMGCQIGNQIAACCCDMKQAINGVNVGMERGFSSVAYETQRQTCDLQNTIRETSQSGTTAIISKLDQMQAAALQDKIDALREKNSTLTTQLNLEHQNAYMAGVVGQAVAPVNAAVAALQNDVNNIKCKLPETATVPYSPIVGVPTCIAAQYGLGYGAGFGFGGNGGFWG</sequence>
<reference evidence="2 3" key="1">
    <citation type="journal article" date="2019" name="Nat. Med.">
        <title>A library of human gut bacterial isolates paired with longitudinal multiomics data enables mechanistic microbiome research.</title>
        <authorList>
            <person name="Poyet M."/>
            <person name="Groussin M."/>
            <person name="Gibbons S.M."/>
            <person name="Avila-Pacheco J."/>
            <person name="Jiang X."/>
            <person name="Kearney S.M."/>
            <person name="Perrotta A.R."/>
            <person name="Berdy B."/>
            <person name="Zhao S."/>
            <person name="Lieberman T.D."/>
            <person name="Swanson P.K."/>
            <person name="Smith M."/>
            <person name="Roesemann S."/>
            <person name="Alexander J.E."/>
            <person name="Rich S.A."/>
            <person name="Livny J."/>
            <person name="Vlamakis H."/>
            <person name="Clish C."/>
            <person name="Bullock K."/>
            <person name="Deik A."/>
            <person name="Scott J."/>
            <person name="Pierce K.A."/>
            <person name="Xavier R.J."/>
            <person name="Alm E.J."/>
        </authorList>
    </citation>
    <scope>NUCLEOTIDE SEQUENCE [LARGE SCALE GENOMIC DNA]</scope>
    <source>
        <strain evidence="2 3">BIOML-A1</strain>
    </source>
</reference>
<accession>A0ABQ6S0J8</accession>
<dbReference type="Proteomes" id="UP000324870">
    <property type="component" value="Unassembled WGS sequence"/>
</dbReference>
<organism evidence="2 3">
    <name type="scientific">Alistipes finegoldii</name>
    <dbReference type="NCBI Taxonomy" id="214856"/>
    <lineage>
        <taxon>Bacteria</taxon>
        <taxon>Pseudomonadati</taxon>
        <taxon>Bacteroidota</taxon>
        <taxon>Bacteroidia</taxon>
        <taxon>Bacteroidales</taxon>
        <taxon>Rikenellaceae</taxon>
        <taxon>Alistipes</taxon>
    </lineage>
</organism>
<dbReference type="RefSeq" id="WP_130063883.1">
    <property type="nucleotide sequence ID" value="NZ_DBGEIO010000068.1"/>
</dbReference>